<evidence type="ECO:0000313" key="2">
    <source>
        <dbReference type="EMBL" id="TWU19227.1"/>
    </source>
</evidence>
<proteinExistence type="predicted"/>
<protein>
    <submittedName>
        <fullName evidence="2">Uncharacterized protein</fullName>
    </submittedName>
</protein>
<keyword evidence="3" id="KW-1185">Reference proteome</keyword>
<keyword evidence="1" id="KW-0812">Transmembrane</keyword>
<evidence type="ECO:0000313" key="3">
    <source>
        <dbReference type="Proteomes" id="UP000319908"/>
    </source>
</evidence>
<organism evidence="2 3">
    <name type="scientific">Allorhodopirellula heiligendammensis</name>
    <dbReference type="NCBI Taxonomy" id="2714739"/>
    <lineage>
        <taxon>Bacteria</taxon>
        <taxon>Pseudomonadati</taxon>
        <taxon>Planctomycetota</taxon>
        <taxon>Planctomycetia</taxon>
        <taxon>Pirellulales</taxon>
        <taxon>Pirellulaceae</taxon>
        <taxon>Allorhodopirellula</taxon>
    </lineage>
</organism>
<sequence>MQSSHDDEQSSNRPRRRHKERNVLLWIIVPTLAGSLFGIAFFNAAAGAAIFGLPVLAASLLTRRLIGRAANDREMGIADR</sequence>
<dbReference type="AlphaFoldDB" id="A0A5C6C5F5"/>
<evidence type="ECO:0000256" key="1">
    <source>
        <dbReference type="SAM" id="Phobius"/>
    </source>
</evidence>
<dbReference type="Proteomes" id="UP000319908">
    <property type="component" value="Unassembled WGS sequence"/>
</dbReference>
<keyword evidence="1" id="KW-1133">Transmembrane helix</keyword>
<keyword evidence="1" id="KW-0472">Membrane</keyword>
<dbReference type="EMBL" id="SJPU01000001">
    <property type="protein sequence ID" value="TWU19227.1"/>
    <property type="molecule type" value="Genomic_DNA"/>
</dbReference>
<accession>A0A5C6C5F5</accession>
<feature type="transmembrane region" description="Helical" evidence="1">
    <location>
        <begin position="48"/>
        <end position="66"/>
    </location>
</feature>
<name>A0A5C6C5F5_9BACT</name>
<gene>
    <name evidence="2" type="ORF">Poly21_13980</name>
</gene>
<dbReference type="RefSeq" id="WP_146406098.1">
    <property type="nucleotide sequence ID" value="NZ_SJPU01000001.1"/>
</dbReference>
<feature type="transmembrane region" description="Helical" evidence="1">
    <location>
        <begin position="23"/>
        <end position="42"/>
    </location>
</feature>
<reference evidence="2 3" key="1">
    <citation type="journal article" date="2020" name="Antonie Van Leeuwenhoek">
        <title>Rhodopirellula heiligendammensis sp. nov., Rhodopirellula pilleata sp. nov., and Rhodopirellula solitaria sp. nov. isolated from natural or artificial marine surfaces in Northern Germany and California, USA, and emended description of the genus Rhodopirellula.</title>
        <authorList>
            <person name="Kallscheuer N."/>
            <person name="Wiegand S."/>
            <person name="Jogler M."/>
            <person name="Boedeker C."/>
            <person name="Peeters S.H."/>
            <person name="Rast P."/>
            <person name="Heuer A."/>
            <person name="Jetten M.S.M."/>
            <person name="Rohde M."/>
            <person name="Jogler C."/>
        </authorList>
    </citation>
    <scope>NUCLEOTIDE SEQUENCE [LARGE SCALE GENOMIC DNA]</scope>
    <source>
        <strain evidence="2 3">Poly21</strain>
    </source>
</reference>
<comment type="caution">
    <text evidence="2">The sequence shown here is derived from an EMBL/GenBank/DDBJ whole genome shotgun (WGS) entry which is preliminary data.</text>
</comment>